<name>A0A6A6Z7X8_9PEZI</name>
<reference evidence="3 5" key="1">
    <citation type="journal article" date="2020" name="Stud. Mycol.">
        <title>101 Dothideomycetes genomes: a test case for predicting lifestyles and emergence of pathogens.</title>
        <authorList>
            <person name="Haridas S."/>
            <person name="Albert R."/>
            <person name="Binder M."/>
            <person name="Bloem J."/>
            <person name="Labutti K."/>
            <person name="Salamov A."/>
            <person name="Andreopoulos B."/>
            <person name="Baker S."/>
            <person name="Barry K."/>
            <person name="Bills G."/>
            <person name="Bluhm B."/>
            <person name="Cannon C."/>
            <person name="Castanera R."/>
            <person name="Culley D."/>
            <person name="Daum C."/>
            <person name="Ezra D."/>
            <person name="Gonzalez J."/>
            <person name="Henrissat B."/>
            <person name="Kuo A."/>
            <person name="Liang C."/>
            <person name="Lipzen A."/>
            <person name="Lutzoni F."/>
            <person name="Magnuson J."/>
            <person name="Mondo S."/>
            <person name="Nolan M."/>
            <person name="Ohm R."/>
            <person name="Pangilinan J."/>
            <person name="Park H.-J."/>
            <person name="Ramirez L."/>
            <person name="Alfaro M."/>
            <person name="Sun H."/>
            <person name="Tritt A."/>
            <person name="Yoshinaga Y."/>
            <person name="Zwiers L.-H."/>
            <person name="Turgeon B."/>
            <person name="Goodwin S."/>
            <person name="Spatafora J."/>
            <person name="Crous P."/>
            <person name="Grigoriev I."/>
        </authorList>
    </citation>
    <scope>NUCLEOTIDE SEQUENCE</scope>
    <source>
        <strain evidence="3 5">CBS 304.34</strain>
    </source>
</reference>
<dbReference type="Pfam" id="PF00248">
    <property type="entry name" value="Aldo_ket_red"/>
    <property type="match status" value="1"/>
</dbReference>
<dbReference type="InterPro" id="IPR018170">
    <property type="entry name" value="Aldo/ket_reductase_CS"/>
</dbReference>
<dbReference type="PROSITE" id="PS00062">
    <property type="entry name" value="ALDOKETO_REDUCTASE_2"/>
    <property type="match status" value="1"/>
</dbReference>
<reference evidence="5" key="2">
    <citation type="submission" date="2020-04" db="EMBL/GenBank/DDBJ databases">
        <authorList>
            <consortium name="NCBI Genome Project"/>
        </authorList>
    </citation>
    <scope>NUCLEOTIDE SEQUENCE</scope>
    <source>
        <strain evidence="5">CBS 304.34</strain>
    </source>
</reference>
<reference evidence="5" key="3">
    <citation type="submission" date="2025-04" db="UniProtKB">
        <authorList>
            <consortium name="RefSeq"/>
        </authorList>
    </citation>
    <scope>IDENTIFICATION</scope>
    <source>
        <strain evidence="5">CBS 304.34</strain>
    </source>
</reference>
<dbReference type="InterPro" id="IPR050523">
    <property type="entry name" value="AKR_Detox_Biosynth"/>
</dbReference>
<dbReference type="PRINTS" id="PR00069">
    <property type="entry name" value="ALDKETRDTASE"/>
</dbReference>
<dbReference type="RefSeq" id="XP_033584084.1">
    <property type="nucleotide sequence ID" value="XM_033729048.1"/>
</dbReference>
<dbReference type="PANTHER" id="PTHR43364:SF4">
    <property type="entry name" value="NAD(P)-LINKED OXIDOREDUCTASE SUPERFAMILY PROTEIN"/>
    <property type="match status" value="1"/>
</dbReference>
<accession>A0A6A6Z7X8</accession>
<dbReference type="AlphaFoldDB" id="A0A6A6Z7X8"/>
<dbReference type="SUPFAM" id="SSF51430">
    <property type="entry name" value="NAD(P)-linked oxidoreductase"/>
    <property type="match status" value="1"/>
</dbReference>
<feature type="domain" description="NADP-dependent oxidoreductase" evidence="2">
    <location>
        <begin position="9"/>
        <end position="177"/>
    </location>
</feature>
<dbReference type="Proteomes" id="UP000504636">
    <property type="component" value="Unplaced"/>
</dbReference>
<dbReference type="PANTHER" id="PTHR43364">
    <property type="entry name" value="NADH-SPECIFIC METHYLGLYOXAL REDUCTASE-RELATED"/>
    <property type="match status" value="1"/>
</dbReference>
<dbReference type="OrthoDB" id="2310150at2759"/>
<dbReference type="InterPro" id="IPR036812">
    <property type="entry name" value="NAD(P)_OxRdtase_dom_sf"/>
</dbReference>
<evidence type="ECO:0000259" key="2">
    <source>
        <dbReference type="Pfam" id="PF00248"/>
    </source>
</evidence>
<sequence length="184" mass="20765">MSQISKPRVILGLMTMGPDESAGARITDLAEFKKALDYFQAQGYNEIDTARIYVGGKQEAFTKEAGWKERGLKIATKWFPLQPGDHKGATVKEQLNKSLAELGTDSVDIFYLHAADRAVPFEETLRAVNDLYKESKFKQLGLSNYTAYEVAEIVMTCKEHGWVRPTIYQAIYNAISKHPPFNRL</sequence>
<evidence type="ECO:0000313" key="5">
    <source>
        <dbReference type="RefSeq" id="XP_033584084.1"/>
    </source>
</evidence>
<evidence type="ECO:0000256" key="1">
    <source>
        <dbReference type="ARBA" id="ARBA00023002"/>
    </source>
</evidence>
<keyword evidence="1" id="KW-0560">Oxidoreductase</keyword>
<proteinExistence type="predicted"/>
<organism evidence="3">
    <name type="scientific">Mytilinidion resinicola</name>
    <dbReference type="NCBI Taxonomy" id="574789"/>
    <lineage>
        <taxon>Eukaryota</taxon>
        <taxon>Fungi</taxon>
        <taxon>Dikarya</taxon>
        <taxon>Ascomycota</taxon>
        <taxon>Pezizomycotina</taxon>
        <taxon>Dothideomycetes</taxon>
        <taxon>Pleosporomycetidae</taxon>
        <taxon>Mytilinidiales</taxon>
        <taxon>Mytilinidiaceae</taxon>
        <taxon>Mytilinidion</taxon>
    </lineage>
</organism>
<dbReference type="InterPro" id="IPR023210">
    <property type="entry name" value="NADP_OxRdtase_dom"/>
</dbReference>
<dbReference type="GO" id="GO:0016491">
    <property type="term" value="F:oxidoreductase activity"/>
    <property type="evidence" value="ECO:0007669"/>
    <property type="project" value="UniProtKB-KW"/>
</dbReference>
<dbReference type="GeneID" id="54469941"/>
<keyword evidence="4" id="KW-1185">Reference proteome</keyword>
<evidence type="ECO:0000313" key="3">
    <source>
        <dbReference type="EMBL" id="KAF2817120.1"/>
    </source>
</evidence>
<gene>
    <name evidence="3 5" type="ORF">BDZ99DRAFT_9369</name>
</gene>
<protein>
    <submittedName>
        <fullName evidence="3 5">Aldo/keto reductase</fullName>
    </submittedName>
</protein>
<dbReference type="EMBL" id="MU003692">
    <property type="protein sequence ID" value="KAF2817120.1"/>
    <property type="molecule type" value="Genomic_DNA"/>
</dbReference>
<dbReference type="InterPro" id="IPR020471">
    <property type="entry name" value="AKR"/>
</dbReference>
<dbReference type="Gene3D" id="3.20.20.100">
    <property type="entry name" value="NADP-dependent oxidoreductase domain"/>
    <property type="match status" value="1"/>
</dbReference>
<evidence type="ECO:0000313" key="4">
    <source>
        <dbReference type="Proteomes" id="UP000504636"/>
    </source>
</evidence>